<dbReference type="Proteomes" id="UP001165679">
    <property type="component" value="Unassembled WGS sequence"/>
</dbReference>
<proteinExistence type="predicted"/>
<reference evidence="2" key="2">
    <citation type="submission" date="2022-10" db="EMBL/GenBank/DDBJ databases">
        <authorList>
            <person name="Trinh H.N."/>
        </authorList>
    </citation>
    <scope>NUCLEOTIDE SEQUENCE</scope>
    <source>
        <strain evidence="2">RN2-1</strain>
    </source>
</reference>
<evidence type="ECO:0000256" key="1">
    <source>
        <dbReference type="SAM" id="MobiDB-lite"/>
    </source>
</evidence>
<accession>A0AA41YPK9</accession>
<dbReference type="AlphaFoldDB" id="A0AA41YPK9"/>
<feature type="compositionally biased region" description="Low complexity" evidence="1">
    <location>
        <begin position="285"/>
        <end position="306"/>
    </location>
</feature>
<dbReference type="RefSeq" id="WP_264711782.1">
    <property type="nucleotide sequence ID" value="NZ_JAPDNT010000001.1"/>
</dbReference>
<comment type="caution">
    <text evidence="2">The sequence shown here is derived from an EMBL/GenBank/DDBJ whole genome shotgun (WGS) entry which is preliminary data.</text>
</comment>
<reference evidence="2" key="1">
    <citation type="submission" date="2022-09" db="EMBL/GenBank/DDBJ databases">
        <title>Rhodovastum sp. nov. RN2-1 isolated from soil in Seongnam, South Korea.</title>
        <authorList>
            <person name="Le N.T."/>
        </authorList>
    </citation>
    <scope>NUCLEOTIDE SEQUENCE</scope>
    <source>
        <strain evidence="2">RN2-1</strain>
    </source>
</reference>
<dbReference type="EMBL" id="JAPDNT010000001">
    <property type="protein sequence ID" value="MCW3473202.1"/>
    <property type="molecule type" value="Genomic_DNA"/>
</dbReference>
<evidence type="ECO:0000313" key="3">
    <source>
        <dbReference type="Proteomes" id="UP001165679"/>
    </source>
</evidence>
<sequence length="460" mass="48776">MDTLGGPRPSAATEALAPVSGDFFWHHPALCQLALPVRASSKGSWSRDIGTAAVTISAAGADAPPMPTGRSLRLLLIHLFSAAIRSASPVIDVGESPAALSRQMGLDIEGQKLRELSEQYERLAAAKIAVSIDGKASFTVFDGRGKARAAGLEWRPGIRLNSRFFESLTQSAVPLERAVVAALTDSVMALDAYAWVAYTLSCPQGSLVVPWERLLRQFGTAAAKMDDFRPAFEQSLQQVSAACPSVSLVFGADGVEVRQGGRDVRRARPVTSATPAPHPAPPQAPAAASATAASDADLPALPDMPAPEAERFPAIADRPAAGTDAPIDPDDDSAAELAGATLVGSEDGQVVRNGLAQKVSLKSHLTGLRQVIWLQRRSGNGEVVIEVTPGGRYDPENVTVLALEPIVVQIVGGLYARDFERVAAWANVNRDLIDDFWHGQIDSLEQMASRVRKVPAPGWR</sequence>
<keyword evidence="3" id="KW-1185">Reference proteome</keyword>
<evidence type="ECO:0000313" key="2">
    <source>
        <dbReference type="EMBL" id="MCW3473202.1"/>
    </source>
</evidence>
<name>A0AA41YPK9_9PROT</name>
<gene>
    <name evidence="2" type="ORF">OL599_01295</name>
</gene>
<protein>
    <submittedName>
        <fullName evidence="2">Replication protein RepA</fullName>
    </submittedName>
</protein>
<feature type="region of interest" description="Disordered" evidence="1">
    <location>
        <begin position="260"/>
        <end position="306"/>
    </location>
</feature>
<organism evidence="2 3">
    <name type="scientific">Limobrevibacterium gyesilva</name>
    <dbReference type="NCBI Taxonomy" id="2991712"/>
    <lineage>
        <taxon>Bacteria</taxon>
        <taxon>Pseudomonadati</taxon>
        <taxon>Pseudomonadota</taxon>
        <taxon>Alphaproteobacteria</taxon>
        <taxon>Acetobacterales</taxon>
        <taxon>Acetobacteraceae</taxon>
        <taxon>Limobrevibacterium</taxon>
    </lineage>
</organism>